<comment type="similarity">
    <text evidence="1">Belongs to the YggT family.</text>
</comment>
<evidence type="ECO:0000256" key="2">
    <source>
        <dbReference type="SAM" id="Phobius"/>
    </source>
</evidence>
<dbReference type="GO" id="GO:0016020">
    <property type="term" value="C:membrane"/>
    <property type="evidence" value="ECO:0007669"/>
    <property type="project" value="InterPro"/>
</dbReference>
<dbReference type="Pfam" id="PF02325">
    <property type="entry name" value="CCB3_YggT"/>
    <property type="match status" value="1"/>
</dbReference>
<dbReference type="PANTHER" id="PTHR33219:SF14">
    <property type="entry name" value="PROTEIN COFACTOR ASSEMBLY OF COMPLEX C SUBUNIT B CCB3, CHLOROPLASTIC-RELATED"/>
    <property type="match status" value="1"/>
</dbReference>
<evidence type="ECO:0000313" key="3">
    <source>
        <dbReference type="EMBL" id="HJE19149.1"/>
    </source>
</evidence>
<dbReference type="RefSeq" id="WP_091473980.1">
    <property type="nucleotide sequence ID" value="NZ_FOIT01000001.1"/>
</dbReference>
<gene>
    <name evidence="3" type="ORF">K8V35_02185</name>
</gene>
<dbReference type="InterPro" id="IPR003425">
    <property type="entry name" value="CCB3/YggT"/>
</dbReference>
<dbReference type="PANTHER" id="PTHR33219">
    <property type="entry name" value="YLMG HOMOLOG PROTEIN 2, CHLOROPLASTIC"/>
    <property type="match status" value="1"/>
</dbReference>
<dbReference type="Proteomes" id="UP000763505">
    <property type="component" value="Unassembled WGS sequence"/>
</dbReference>
<accession>A0A921B5X3</accession>
<reference evidence="3" key="1">
    <citation type="journal article" date="2021" name="PeerJ">
        <title>Extensive microbial diversity within the chicken gut microbiome revealed by metagenomics and culture.</title>
        <authorList>
            <person name="Gilroy R."/>
            <person name="Ravi A."/>
            <person name="Getino M."/>
            <person name="Pursley I."/>
            <person name="Horton D.L."/>
            <person name="Alikhan N.F."/>
            <person name="Baker D."/>
            <person name="Gharbi K."/>
            <person name="Hall N."/>
            <person name="Watson M."/>
            <person name="Adriaenssens E.M."/>
            <person name="Foster-Nyarko E."/>
            <person name="Jarju S."/>
            <person name="Secka A."/>
            <person name="Antonio M."/>
            <person name="Oren A."/>
            <person name="Chaudhuri R.R."/>
            <person name="La Ragione R."/>
            <person name="Hildebrand F."/>
            <person name="Pallen M.J."/>
        </authorList>
    </citation>
    <scope>NUCLEOTIDE SEQUENCE</scope>
    <source>
        <strain evidence="3">6019</strain>
    </source>
</reference>
<feature type="transmembrane region" description="Helical" evidence="2">
    <location>
        <begin position="12"/>
        <end position="30"/>
    </location>
</feature>
<dbReference type="OrthoDB" id="47652at2"/>
<dbReference type="EMBL" id="DYYI01000020">
    <property type="protein sequence ID" value="HJE19149.1"/>
    <property type="molecule type" value="Genomic_DNA"/>
</dbReference>
<reference evidence="3" key="2">
    <citation type="submission" date="2021-09" db="EMBL/GenBank/DDBJ databases">
        <authorList>
            <person name="Gilroy R."/>
        </authorList>
    </citation>
    <scope>NUCLEOTIDE SEQUENCE</scope>
    <source>
        <strain evidence="3">6019</strain>
    </source>
</reference>
<sequence length="98" mass="11497">MWAVQAIQFLKDFLSAVFPFYFFGCIIYIFSSWVPGLRESSFMQAVGMLYEPLMAPFRKIIPPIGGMIDITPIIFLFVVRFFFMGLMMILTWFQNLMI</sequence>
<keyword evidence="2" id="KW-0472">Membrane</keyword>
<name>A0A921B5X3_9STAP</name>
<organism evidence="3 4">
    <name type="scientific">Aliicoccus persicus</name>
    <dbReference type="NCBI Taxonomy" id="930138"/>
    <lineage>
        <taxon>Bacteria</taxon>
        <taxon>Bacillati</taxon>
        <taxon>Bacillota</taxon>
        <taxon>Bacilli</taxon>
        <taxon>Bacillales</taxon>
        <taxon>Staphylococcaceae</taxon>
        <taxon>Aliicoccus</taxon>
    </lineage>
</organism>
<dbReference type="AlphaFoldDB" id="A0A921B5X3"/>
<keyword evidence="2" id="KW-0812">Transmembrane</keyword>
<evidence type="ECO:0000256" key="1">
    <source>
        <dbReference type="ARBA" id="ARBA00010894"/>
    </source>
</evidence>
<protein>
    <submittedName>
        <fullName evidence="3">YggT family protein</fullName>
    </submittedName>
</protein>
<comment type="caution">
    <text evidence="3">The sequence shown here is derived from an EMBL/GenBank/DDBJ whole genome shotgun (WGS) entry which is preliminary data.</text>
</comment>
<evidence type="ECO:0000313" key="4">
    <source>
        <dbReference type="Proteomes" id="UP000763505"/>
    </source>
</evidence>
<feature type="transmembrane region" description="Helical" evidence="2">
    <location>
        <begin position="73"/>
        <end position="93"/>
    </location>
</feature>
<keyword evidence="2" id="KW-1133">Transmembrane helix</keyword>
<proteinExistence type="inferred from homology"/>